<reference evidence="2 3" key="1">
    <citation type="journal article" date="2023" name="Arcadia Sci">
        <title>De novo assembly of a long-read Amblyomma americanum tick genome.</title>
        <authorList>
            <person name="Chou S."/>
            <person name="Poskanzer K.E."/>
            <person name="Rollins M."/>
            <person name="Thuy-Boun P.S."/>
        </authorList>
    </citation>
    <scope>NUCLEOTIDE SEQUENCE [LARGE SCALE GENOMIC DNA]</scope>
    <source>
        <strain evidence="2">F_SG_1</strain>
        <tissue evidence="2">Salivary glands</tissue>
    </source>
</reference>
<evidence type="ECO:0000256" key="1">
    <source>
        <dbReference type="SAM" id="MobiDB-lite"/>
    </source>
</evidence>
<feature type="region of interest" description="Disordered" evidence="1">
    <location>
        <begin position="78"/>
        <end position="98"/>
    </location>
</feature>
<accession>A0AAQ4ECV4</accession>
<name>A0AAQ4ECV4_AMBAM</name>
<evidence type="ECO:0000313" key="3">
    <source>
        <dbReference type="Proteomes" id="UP001321473"/>
    </source>
</evidence>
<dbReference type="AlphaFoldDB" id="A0AAQ4ECV4"/>
<keyword evidence="3" id="KW-1185">Reference proteome</keyword>
<proteinExistence type="predicted"/>
<feature type="compositionally biased region" description="Acidic residues" evidence="1">
    <location>
        <begin position="87"/>
        <end position="96"/>
    </location>
</feature>
<organism evidence="2 3">
    <name type="scientific">Amblyomma americanum</name>
    <name type="common">Lone star tick</name>
    <dbReference type="NCBI Taxonomy" id="6943"/>
    <lineage>
        <taxon>Eukaryota</taxon>
        <taxon>Metazoa</taxon>
        <taxon>Ecdysozoa</taxon>
        <taxon>Arthropoda</taxon>
        <taxon>Chelicerata</taxon>
        <taxon>Arachnida</taxon>
        <taxon>Acari</taxon>
        <taxon>Parasitiformes</taxon>
        <taxon>Ixodida</taxon>
        <taxon>Ixodoidea</taxon>
        <taxon>Ixodidae</taxon>
        <taxon>Amblyomminae</taxon>
        <taxon>Amblyomma</taxon>
    </lineage>
</organism>
<comment type="caution">
    <text evidence="2">The sequence shown here is derived from an EMBL/GenBank/DDBJ whole genome shotgun (WGS) entry which is preliminary data.</text>
</comment>
<evidence type="ECO:0000313" key="2">
    <source>
        <dbReference type="EMBL" id="KAK8772585.1"/>
    </source>
</evidence>
<dbReference type="EMBL" id="JARKHS020018085">
    <property type="protein sequence ID" value="KAK8772585.1"/>
    <property type="molecule type" value="Genomic_DNA"/>
</dbReference>
<protein>
    <submittedName>
        <fullName evidence="2">Uncharacterized protein</fullName>
    </submittedName>
</protein>
<gene>
    <name evidence="2" type="ORF">V5799_024172</name>
</gene>
<dbReference type="Proteomes" id="UP001321473">
    <property type="component" value="Unassembled WGS sequence"/>
</dbReference>
<sequence>MMKAAWAEAVTTGERNCFPKAGFVDTVSDAEPDASEDDQPGGDLWQRVVDYDMGGHGWNDFISVDDADTAELCTDEDIVSKVRDNSDAEESDEDEESLRQLVNANGLGEEHASALNKLETSLIKSALQKETSITLFRKEKNFVF</sequence>